<gene>
    <name evidence="2" type="ORF">DdX_12583</name>
</gene>
<sequence length="81" mass="8826">MCFPSKEFKKEHPVTAKTIKCFKKTSSAACYLLVFVVTPVTVIVLVCLGKISPWWLFLGCGPVALLACAGCYIICSEFCTA</sequence>
<feature type="transmembrane region" description="Helical" evidence="1">
    <location>
        <begin position="28"/>
        <end position="48"/>
    </location>
</feature>
<dbReference type="EMBL" id="JAKKPZ010000042">
    <property type="protein sequence ID" value="KAI1707205.1"/>
    <property type="molecule type" value="Genomic_DNA"/>
</dbReference>
<keyword evidence="1" id="KW-0472">Membrane</keyword>
<keyword evidence="1" id="KW-0812">Transmembrane</keyword>
<reference evidence="2" key="1">
    <citation type="submission" date="2022-01" db="EMBL/GenBank/DDBJ databases">
        <title>Genome Sequence Resource for Two Populations of Ditylenchus destructor, the Migratory Endoparasitic Phytonematode.</title>
        <authorList>
            <person name="Zhang H."/>
            <person name="Lin R."/>
            <person name="Xie B."/>
        </authorList>
    </citation>
    <scope>NUCLEOTIDE SEQUENCE</scope>
    <source>
        <strain evidence="2">BazhouSP</strain>
    </source>
</reference>
<proteinExistence type="predicted"/>
<evidence type="ECO:0000313" key="3">
    <source>
        <dbReference type="Proteomes" id="UP001201812"/>
    </source>
</evidence>
<evidence type="ECO:0000256" key="1">
    <source>
        <dbReference type="SAM" id="Phobius"/>
    </source>
</evidence>
<protein>
    <submittedName>
        <fullName evidence="2">Uncharacterized protein</fullName>
    </submittedName>
</protein>
<organism evidence="2 3">
    <name type="scientific">Ditylenchus destructor</name>
    <dbReference type="NCBI Taxonomy" id="166010"/>
    <lineage>
        <taxon>Eukaryota</taxon>
        <taxon>Metazoa</taxon>
        <taxon>Ecdysozoa</taxon>
        <taxon>Nematoda</taxon>
        <taxon>Chromadorea</taxon>
        <taxon>Rhabditida</taxon>
        <taxon>Tylenchina</taxon>
        <taxon>Tylenchomorpha</taxon>
        <taxon>Sphaerularioidea</taxon>
        <taxon>Anguinidae</taxon>
        <taxon>Anguininae</taxon>
        <taxon>Ditylenchus</taxon>
    </lineage>
</organism>
<evidence type="ECO:0000313" key="2">
    <source>
        <dbReference type="EMBL" id="KAI1707205.1"/>
    </source>
</evidence>
<dbReference type="AlphaFoldDB" id="A0AAD4MUZ7"/>
<dbReference type="Proteomes" id="UP001201812">
    <property type="component" value="Unassembled WGS sequence"/>
</dbReference>
<keyword evidence="1" id="KW-1133">Transmembrane helix</keyword>
<name>A0AAD4MUZ7_9BILA</name>
<comment type="caution">
    <text evidence="2">The sequence shown here is derived from an EMBL/GenBank/DDBJ whole genome shotgun (WGS) entry which is preliminary data.</text>
</comment>
<feature type="transmembrane region" description="Helical" evidence="1">
    <location>
        <begin position="54"/>
        <end position="75"/>
    </location>
</feature>
<accession>A0AAD4MUZ7</accession>
<keyword evidence="3" id="KW-1185">Reference proteome</keyword>